<accession>A0A6J5END5</accession>
<protein>
    <submittedName>
        <fullName evidence="2">Uncharacterized protein</fullName>
    </submittedName>
</protein>
<dbReference type="Proteomes" id="UP000494330">
    <property type="component" value="Unassembled WGS sequence"/>
</dbReference>
<evidence type="ECO:0000313" key="3">
    <source>
        <dbReference type="Proteomes" id="UP000494330"/>
    </source>
</evidence>
<organism evidence="2 3">
    <name type="scientific">Burkholderia paludis</name>
    <dbReference type="NCBI Taxonomy" id="1506587"/>
    <lineage>
        <taxon>Bacteria</taxon>
        <taxon>Pseudomonadati</taxon>
        <taxon>Pseudomonadota</taxon>
        <taxon>Betaproteobacteria</taxon>
        <taxon>Burkholderiales</taxon>
        <taxon>Burkholderiaceae</taxon>
        <taxon>Burkholderia</taxon>
        <taxon>Burkholderia cepacia complex</taxon>
    </lineage>
</organism>
<proteinExistence type="predicted"/>
<reference evidence="2 3" key="1">
    <citation type="submission" date="2019-09" db="EMBL/GenBank/DDBJ databases">
        <authorList>
            <person name="Depoorter E."/>
        </authorList>
    </citation>
    <scope>NUCLEOTIDE SEQUENCE [LARGE SCALE GENOMIC DNA]</scope>
    <source>
        <strain evidence="2">LMG 30113</strain>
    </source>
</reference>
<name>A0A6J5END5_9BURK</name>
<feature type="region of interest" description="Disordered" evidence="1">
    <location>
        <begin position="165"/>
        <end position="198"/>
    </location>
</feature>
<keyword evidence="3" id="KW-1185">Reference proteome</keyword>
<gene>
    <name evidence="2" type="ORF">BPA30113_03071</name>
</gene>
<sequence>MTPCVEPHEGVATCRNAQCSAGCPPIAYPHSRLNDTVRRAASGNVAARQNAQCLANCLPIACPHSPLNDTARQVASRNIAAQRKTQCSAGCPPIAYPHSRLNDTAHRAASRNVAACRNARLKDHARARAVRMHDPPVRIWNRISASPHARGQVSPAHIQLECAAPRASAKARNPGRSRLGAGSRASAHHRISQHFASSRGELSTPFFTHCAVSGHPHR</sequence>
<evidence type="ECO:0000313" key="2">
    <source>
        <dbReference type="EMBL" id="VWB68449.1"/>
    </source>
</evidence>
<dbReference type="AlphaFoldDB" id="A0A6J5END5"/>
<evidence type="ECO:0000256" key="1">
    <source>
        <dbReference type="SAM" id="MobiDB-lite"/>
    </source>
</evidence>
<dbReference type="EMBL" id="CABVQD010000009">
    <property type="protein sequence ID" value="VWB68449.1"/>
    <property type="molecule type" value="Genomic_DNA"/>
</dbReference>